<dbReference type="NCBIfam" id="NF011873">
    <property type="entry name" value="PRK15346.1"/>
    <property type="match status" value="1"/>
</dbReference>
<keyword evidence="14" id="KW-1185">Reference proteome</keyword>
<dbReference type="HAMAP" id="MF_02219">
    <property type="entry name" value="Type_III_secretin"/>
    <property type="match status" value="1"/>
</dbReference>
<name>A0ABX9AJU2_9ENTR</name>
<keyword evidence="6 9" id="KW-0811">Translocation</keyword>
<comment type="subcellular location">
    <subcellularLocation>
        <location evidence="1 9 10">Cell outer membrane</location>
    </subcellularLocation>
</comment>
<keyword evidence="5 9" id="KW-0653">Protein transport</keyword>
<dbReference type="InterPro" id="IPR004845">
    <property type="entry name" value="T2SS_GspD_CS"/>
</dbReference>
<keyword evidence="4 9" id="KW-0732">Signal</keyword>
<dbReference type="InterPro" id="IPR050810">
    <property type="entry name" value="Bact_Secretion_Sys_Channel"/>
</dbReference>
<dbReference type="InterPro" id="IPR038591">
    <property type="entry name" value="NolW-like_sf"/>
</dbReference>
<evidence type="ECO:0000256" key="8">
    <source>
        <dbReference type="ARBA" id="ARBA00023237"/>
    </source>
</evidence>
<keyword evidence="8 9" id="KW-0998">Cell outer membrane</keyword>
<dbReference type="EMBL" id="CP081864">
    <property type="protein sequence ID" value="QZN95378.1"/>
    <property type="molecule type" value="Genomic_DNA"/>
</dbReference>
<evidence type="ECO:0000256" key="3">
    <source>
        <dbReference type="ARBA" id="ARBA00022448"/>
    </source>
</evidence>
<feature type="domain" description="NolW-like" evidence="12">
    <location>
        <begin position="177"/>
        <end position="265"/>
    </location>
</feature>
<dbReference type="InterPro" id="IPR005644">
    <property type="entry name" value="NolW-like"/>
</dbReference>
<evidence type="ECO:0000259" key="11">
    <source>
        <dbReference type="Pfam" id="PF00263"/>
    </source>
</evidence>
<dbReference type="PROSITE" id="PS00875">
    <property type="entry name" value="T2SP_D"/>
    <property type="match status" value="1"/>
</dbReference>
<evidence type="ECO:0000256" key="2">
    <source>
        <dbReference type="ARBA" id="ARBA00007032"/>
    </source>
</evidence>
<organism evidence="13 14">
    <name type="scientific">Symbiopectobacterium purcellii</name>
    <dbReference type="NCBI Taxonomy" id="2871826"/>
    <lineage>
        <taxon>Bacteria</taxon>
        <taxon>Pseudomonadati</taxon>
        <taxon>Pseudomonadota</taxon>
        <taxon>Gammaproteobacteria</taxon>
        <taxon>Enterobacterales</taxon>
        <taxon>Enterobacteriaceae</taxon>
    </lineage>
</organism>
<evidence type="ECO:0000313" key="13">
    <source>
        <dbReference type="EMBL" id="QZN95378.1"/>
    </source>
</evidence>
<protein>
    <recommendedName>
        <fullName evidence="9">Type 3 secretion system secretin</fullName>
        <shortName evidence="9">T3SS secretin</shortName>
    </recommendedName>
</protein>
<proteinExistence type="inferred from homology"/>
<evidence type="ECO:0000256" key="9">
    <source>
        <dbReference type="HAMAP-Rule" id="MF_02219"/>
    </source>
</evidence>
<dbReference type="NCBIfam" id="TIGR02516">
    <property type="entry name" value="type_III_yscC"/>
    <property type="match status" value="1"/>
</dbReference>
<evidence type="ECO:0000256" key="5">
    <source>
        <dbReference type="ARBA" id="ARBA00022927"/>
    </source>
</evidence>
<feature type="chain" id="PRO_5044925488" description="Type 3 secretion system secretin" evidence="9">
    <location>
        <begin position="21"/>
        <end position="491"/>
    </location>
</feature>
<dbReference type="Gene3D" id="3.55.50.30">
    <property type="match status" value="1"/>
</dbReference>
<dbReference type="PRINTS" id="PR01337">
    <property type="entry name" value="TYPE3OMGPROT"/>
</dbReference>
<sequence precursor="true">MKLCKIAHLVLFFFCSVSYAESLPWKGNDFSLRAQNMSLSSLLQHLAENYYTSTNIDPVIVQNFSGVILPGPPLDILYKLMSQYNLVSYYDGNTLFIYPAQRLSRHLVTLNVLSAKRFAAHLRRLNVPEDRSCVIYPVLNEHALEISGVPACLERVTQLATTLDSDISKRQDDAVSVVVYPLKYATALDDQYKYRDQTVVVPGIVSVLRDMTRGGAPAPANNTPATQGLPMFSADPRQNAVIVRDRSANMAGYRQLITQLDQRPEMIEISVTIIDVDAADISQLGIDWSAATSIGGGMLSFNNSGGSLDSGFSSVIKDTPNFMVRLNALEKNSRAYVLSQPSVVTLNNIQAVLDKNITFYTKLEGDRMVKLESVTTGSLLRVTPRLLEQNGKQNIMLSLNIKDGQQSQPISQDEPLPGIQNAEIASQAMLQSGQSLLLGGFKQDKQIESEKKVPLLGSIPVLGHLFSTKTNQMHSVIRLFLIKASVANRQQ</sequence>
<accession>A0ABX9AJU2</accession>
<dbReference type="Pfam" id="PF00263">
    <property type="entry name" value="Secretin"/>
    <property type="match status" value="1"/>
</dbReference>
<dbReference type="Pfam" id="PF03958">
    <property type="entry name" value="Secretin_N"/>
    <property type="match status" value="1"/>
</dbReference>
<evidence type="ECO:0000313" key="14">
    <source>
        <dbReference type="Proteomes" id="UP000825886"/>
    </source>
</evidence>
<evidence type="ECO:0000259" key="12">
    <source>
        <dbReference type="Pfam" id="PF03958"/>
    </source>
</evidence>
<dbReference type="PANTHER" id="PTHR30332:SF4">
    <property type="entry name" value="TYPE 3 SECRETION SYSTEM SECRETIN"/>
    <property type="match status" value="1"/>
</dbReference>
<reference evidence="13 14" key="1">
    <citation type="submission" date="2021-08" db="EMBL/GenBank/DDBJ databases">
        <title>Culture and genomic analysis of Symbiopectobacterium purcellii sp. nov. gen. nov., isolated from the leafhopper Empoasca decipiens.</title>
        <authorList>
            <person name="Nadal-Jimenez P."/>
            <person name="Siozios S."/>
            <person name="Halliday N."/>
            <person name="Camara M."/>
            <person name="Hurst G.D.D."/>
        </authorList>
    </citation>
    <scope>NUCLEOTIDE SEQUENCE [LARGE SCALE GENOMIC DNA]</scope>
    <source>
        <strain evidence="13 14">SyEd1</strain>
    </source>
</reference>
<evidence type="ECO:0000256" key="7">
    <source>
        <dbReference type="ARBA" id="ARBA00023136"/>
    </source>
</evidence>
<dbReference type="Gene3D" id="3.30.1370.120">
    <property type="match status" value="2"/>
</dbReference>
<evidence type="ECO:0000256" key="1">
    <source>
        <dbReference type="ARBA" id="ARBA00004442"/>
    </source>
</evidence>
<dbReference type="RefSeq" id="WP_222158478.1">
    <property type="nucleotide sequence ID" value="NZ_CP081864.1"/>
</dbReference>
<evidence type="ECO:0000256" key="4">
    <source>
        <dbReference type="ARBA" id="ARBA00022729"/>
    </source>
</evidence>
<comment type="similarity">
    <text evidence="2 9">Belongs to the bacterial secretin family. T3SS SctC subfamily.</text>
</comment>
<dbReference type="PANTHER" id="PTHR30332">
    <property type="entry name" value="PROBABLE GENERAL SECRETION PATHWAY PROTEIN D"/>
    <property type="match status" value="1"/>
</dbReference>
<evidence type="ECO:0000256" key="6">
    <source>
        <dbReference type="ARBA" id="ARBA00023010"/>
    </source>
</evidence>
<dbReference type="InterPro" id="IPR003522">
    <property type="entry name" value="T3SS_OM_pore_YscC"/>
</dbReference>
<keyword evidence="3 9" id="KW-0813">Transport</keyword>
<evidence type="ECO:0000256" key="10">
    <source>
        <dbReference type="RuleBase" id="RU004004"/>
    </source>
</evidence>
<comment type="function">
    <text evidence="9">Component of the type III secretion system (T3SS), also called injectisome, which is used to inject bacterial effector proteins into eukaryotic host cells. Forms a ring-shaped multimeric structure with an apparent central pore in the outer membrane.</text>
</comment>
<dbReference type="Proteomes" id="UP000825886">
    <property type="component" value="Chromosome"/>
</dbReference>
<feature type="domain" description="Type II/III secretion system secretin-like" evidence="11">
    <location>
        <begin position="328"/>
        <end position="486"/>
    </location>
</feature>
<dbReference type="InterPro" id="IPR004846">
    <property type="entry name" value="T2SS/T3SS_dom"/>
</dbReference>
<comment type="subunit">
    <text evidence="9">The core secretion machinery of the T3SS is composed of approximately 20 different proteins, including cytoplasmic components, a base, an export apparatus and a needle. This subunit is part of the base, which anchors the injectisome in the bacterial cell envelope. Forms a stable homooligomeric complex.</text>
</comment>
<feature type="signal peptide" evidence="9">
    <location>
        <begin position="1"/>
        <end position="20"/>
    </location>
</feature>
<gene>
    <name evidence="9" type="primary">sctC</name>
    <name evidence="13" type="ORF">K6K13_19610</name>
</gene>
<keyword evidence="7 9" id="KW-0472">Membrane</keyword>